<dbReference type="EMBL" id="JBHMBC010000040">
    <property type="protein sequence ID" value="MFB9822093.1"/>
    <property type="molecule type" value="Genomic_DNA"/>
</dbReference>
<dbReference type="CDD" id="cd03468">
    <property type="entry name" value="PolY_like"/>
    <property type="match status" value="1"/>
</dbReference>
<dbReference type="PROSITE" id="PS50173">
    <property type="entry name" value="UMUC"/>
    <property type="match status" value="1"/>
</dbReference>
<feature type="domain" description="UmuC" evidence="3">
    <location>
        <begin position="34"/>
        <end position="183"/>
    </location>
</feature>
<dbReference type="InterPro" id="IPR001126">
    <property type="entry name" value="UmuC"/>
</dbReference>
<evidence type="ECO:0000259" key="3">
    <source>
        <dbReference type="PROSITE" id="PS50173"/>
    </source>
</evidence>
<protein>
    <submittedName>
        <fullName evidence="4">DNA polymerase Y family protein</fullName>
    </submittedName>
</protein>
<dbReference type="PANTHER" id="PTHR35369:SF2">
    <property type="entry name" value="BLR3025 PROTEIN"/>
    <property type="match status" value="1"/>
</dbReference>
<dbReference type="Proteomes" id="UP001589702">
    <property type="component" value="Unassembled WGS sequence"/>
</dbReference>
<evidence type="ECO:0000256" key="1">
    <source>
        <dbReference type="ARBA" id="ARBA00022763"/>
    </source>
</evidence>
<accession>A0ABV5Y517</accession>
<feature type="compositionally biased region" description="Basic and acidic residues" evidence="2">
    <location>
        <begin position="330"/>
        <end position="340"/>
    </location>
</feature>
<gene>
    <name evidence="4" type="ORF">ACFFP1_21720</name>
</gene>
<keyword evidence="1" id="KW-0227">DNA damage</keyword>
<feature type="region of interest" description="Disordered" evidence="2">
    <location>
        <begin position="324"/>
        <end position="350"/>
    </location>
</feature>
<evidence type="ECO:0000313" key="5">
    <source>
        <dbReference type="Proteomes" id="UP001589702"/>
    </source>
</evidence>
<dbReference type="RefSeq" id="WP_234749807.1">
    <property type="nucleotide sequence ID" value="NZ_BAAAWN010000001.1"/>
</dbReference>
<dbReference type="InterPro" id="IPR043502">
    <property type="entry name" value="DNA/RNA_pol_sf"/>
</dbReference>
<reference evidence="4 5" key="1">
    <citation type="submission" date="2024-09" db="EMBL/GenBank/DDBJ databases">
        <authorList>
            <person name="Sun Q."/>
            <person name="Mori K."/>
        </authorList>
    </citation>
    <scope>NUCLEOTIDE SEQUENCE [LARGE SCALE GENOMIC DNA]</scope>
    <source>
        <strain evidence="4 5">JCM 1334</strain>
    </source>
</reference>
<proteinExistence type="predicted"/>
<evidence type="ECO:0000256" key="2">
    <source>
        <dbReference type="SAM" id="MobiDB-lite"/>
    </source>
</evidence>
<dbReference type="InterPro" id="IPR050356">
    <property type="entry name" value="SulA_CellDiv_inhibitor"/>
</dbReference>
<dbReference type="SUPFAM" id="SSF56672">
    <property type="entry name" value="DNA/RNA polymerases"/>
    <property type="match status" value="1"/>
</dbReference>
<keyword evidence="5" id="KW-1185">Reference proteome</keyword>
<dbReference type="PANTHER" id="PTHR35369">
    <property type="entry name" value="BLR3025 PROTEIN-RELATED"/>
    <property type="match status" value="1"/>
</dbReference>
<organism evidence="4 5">
    <name type="scientific">Arthrobacter ramosus</name>
    <dbReference type="NCBI Taxonomy" id="1672"/>
    <lineage>
        <taxon>Bacteria</taxon>
        <taxon>Bacillati</taxon>
        <taxon>Actinomycetota</taxon>
        <taxon>Actinomycetes</taxon>
        <taxon>Micrococcales</taxon>
        <taxon>Micrococcaceae</taxon>
        <taxon>Arthrobacter</taxon>
    </lineage>
</organism>
<evidence type="ECO:0000313" key="4">
    <source>
        <dbReference type="EMBL" id="MFB9822093.1"/>
    </source>
</evidence>
<dbReference type="Pfam" id="PF00817">
    <property type="entry name" value="IMS"/>
    <property type="match status" value="1"/>
</dbReference>
<sequence length="542" mass="58693">MMLFQLETPVRALVTWFPDWPLVAARLADALPPDVPSAVIGKGVIAACSSEARAEGVVRGLRLREAQTRCPELVVCAVDPVRDAREFEPVVSSLEERTPGVEVLRPGLCAIRAKGAARYYGGEEAAAGAALESADSLGVEARVGIADSVFAAEQAARSTSELSAVLVLPPGSSRDFLAPFPVEVLGQPKLASLLKRLGILTLGNFANLPAADVRARFGAAGITAHALASGQDPRKVIPRTPPRKLDQRAEFEPGLDRVDQLAFQLRATADDFVAGVQTEGLVCTELRVLITDEAGSRSERTWGHPRHFTASDVVDRVRWQLQSQPPAHANAHDKTHDGGTHDGGMARGGLSSPVTRVEFLPVRVDSIAHHGRALFGDGAEEQIHHGLSRIQSMLGHEAVVVPAISGGRLLAERRRLVPWGDALPAGTAALASRPWPGRIPDPQPATVFASLIPVLLLDANREKVRTDHRGGLIAPPMWFCPGGDPARRRLVAQWAGPWPLRQRWWDADHRLEADRFQLVDGNGEAWLLLLDEQNWWAEARYD</sequence>
<dbReference type="Gene3D" id="3.40.1170.60">
    <property type="match status" value="1"/>
</dbReference>
<comment type="caution">
    <text evidence="4">The sequence shown here is derived from an EMBL/GenBank/DDBJ whole genome shotgun (WGS) entry which is preliminary data.</text>
</comment>
<name>A0ABV5Y517_ARTRM</name>